<gene>
    <name evidence="2" type="ORF">COO59_17615</name>
</gene>
<evidence type="ECO:0000313" key="3">
    <source>
        <dbReference type="Proteomes" id="UP000236345"/>
    </source>
</evidence>
<dbReference type="EMBL" id="NWUO01000016">
    <property type="protein sequence ID" value="PNS10415.1"/>
    <property type="molecule type" value="Genomic_DNA"/>
</dbReference>
<dbReference type="OrthoDB" id="6710627at2"/>
<evidence type="ECO:0000259" key="1">
    <source>
        <dbReference type="Pfam" id="PF10106"/>
    </source>
</evidence>
<dbReference type="Proteomes" id="UP000236345">
    <property type="component" value="Unassembled WGS sequence"/>
</dbReference>
<dbReference type="AlphaFoldDB" id="A0A2K1Q5V4"/>
<dbReference type="Pfam" id="PF10106">
    <property type="entry name" value="DUF2345"/>
    <property type="match status" value="1"/>
</dbReference>
<dbReference type="InterPro" id="IPR018769">
    <property type="entry name" value="VgrG2_DUF2345"/>
</dbReference>
<sequence>MRLQSSKAMAINSVDGEIVLNAAQGITLMSTGGAYIKIKDGSVEIGAPGKIDLKSVNILWGGTASLEQALKPATVADPQYQFPVSGGFQVVDSVTQKPKSWVAYRIETPEGKTIRGRTDENGYTQKHHGIDPQNIKFFFE</sequence>
<organism evidence="2 3">
    <name type="scientific">Mixta theicola</name>
    <dbReference type="NCBI Taxonomy" id="1458355"/>
    <lineage>
        <taxon>Bacteria</taxon>
        <taxon>Pseudomonadati</taxon>
        <taxon>Pseudomonadota</taxon>
        <taxon>Gammaproteobacteria</taxon>
        <taxon>Enterobacterales</taxon>
        <taxon>Erwiniaceae</taxon>
        <taxon>Mixta</taxon>
    </lineage>
</organism>
<name>A0A2K1Q5V4_9GAMM</name>
<reference evidence="3" key="1">
    <citation type="submission" date="2017-09" db="EMBL/GenBank/DDBJ databases">
        <authorList>
            <person name="Palmer M."/>
            <person name="Steenkamp E.T."/>
            <person name="Coetzee M.P."/>
            <person name="Avontuur J.R."/>
            <person name="Van Zyl E."/>
            <person name="Chan W.-Y."/>
            <person name="Blom J."/>
            <person name="Venter S.N."/>
        </authorList>
    </citation>
    <scope>NUCLEOTIDE SEQUENCE [LARGE SCALE GENOMIC DNA]</scope>
    <source>
        <strain evidence="3">QC88-366</strain>
    </source>
</reference>
<comment type="caution">
    <text evidence="2">The sequence shown here is derived from an EMBL/GenBank/DDBJ whole genome shotgun (WGS) entry which is preliminary data.</text>
</comment>
<feature type="domain" description="DUF2345" evidence="1">
    <location>
        <begin position="1"/>
        <end position="62"/>
    </location>
</feature>
<evidence type="ECO:0000313" key="2">
    <source>
        <dbReference type="EMBL" id="PNS10415.1"/>
    </source>
</evidence>
<dbReference type="RefSeq" id="WP_103061045.1">
    <property type="nucleotide sequence ID" value="NZ_NWUO01000016.1"/>
</dbReference>
<keyword evidence="3" id="KW-1185">Reference proteome</keyword>
<protein>
    <recommendedName>
        <fullName evidence="1">DUF2345 domain-containing protein</fullName>
    </recommendedName>
</protein>
<accession>A0A2K1Q5V4</accession>
<proteinExistence type="predicted"/>